<reference evidence="3" key="2">
    <citation type="submission" date="2015-01" db="EMBL/GenBank/DDBJ databases">
        <title>Evolutionary Origins and Diversification of the Mycorrhizal Mutualists.</title>
        <authorList>
            <consortium name="DOE Joint Genome Institute"/>
            <consortium name="Mycorrhizal Genomics Consortium"/>
            <person name="Kohler A."/>
            <person name="Kuo A."/>
            <person name="Nagy L.G."/>
            <person name="Floudas D."/>
            <person name="Copeland A."/>
            <person name="Barry K.W."/>
            <person name="Cichocki N."/>
            <person name="Veneault-Fourrey C."/>
            <person name="LaButti K."/>
            <person name="Lindquist E.A."/>
            <person name="Lipzen A."/>
            <person name="Lundell T."/>
            <person name="Morin E."/>
            <person name="Murat C."/>
            <person name="Riley R."/>
            <person name="Ohm R."/>
            <person name="Sun H."/>
            <person name="Tunlid A."/>
            <person name="Henrissat B."/>
            <person name="Grigoriev I.V."/>
            <person name="Hibbett D.S."/>
            <person name="Martin F."/>
        </authorList>
    </citation>
    <scope>NUCLEOTIDE SEQUENCE [LARGE SCALE GENOMIC DNA]</scope>
    <source>
        <strain evidence="3">ATCC 200175</strain>
    </source>
</reference>
<feature type="compositionally biased region" description="Acidic residues" evidence="1">
    <location>
        <begin position="147"/>
        <end position="163"/>
    </location>
</feature>
<gene>
    <name evidence="2" type="ORF">PAXINDRAFT_12170</name>
</gene>
<name>A0A0C9SYA0_PAXIN</name>
<keyword evidence="3" id="KW-1185">Reference proteome</keyword>
<proteinExistence type="predicted"/>
<evidence type="ECO:0000256" key="1">
    <source>
        <dbReference type="SAM" id="MobiDB-lite"/>
    </source>
</evidence>
<protein>
    <submittedName>
        <fullName evidence="2">Uncharacterized protein</fullName>
    </submittedName>
</protein>
<evidence type="ECO:0000313" key="2">
    <source>
        <dbReference type="EMBL" id="KIJ14894.1"/>
    </source>
</evidence>
<feature type="region of interest" description="Disordered" evidence="1">
    <location>
        <begin position="116"/>
        <end position="135"/>
    </location>
</feature>
<dbReference type="Proteomes" id="UP000053647">
    <property type="component" value="Unassembled WGS sequence"/>
</dbReference>
<dbReference type="HOGENOM" id="CLU_689064_0_0_1"/>
<dbReference type="EMBL" id="KN819339">
    <property type="protein sequence ID" value="KIJ14894.1"/>
    <property type="molecule type" value="Genomic_DNA"/>
</dbReference>
<accession>A0A0C9SYA0</accession>
<sequence>MTHNFTTLFQPVTHSCDDIDIIVLSSDPTNWVGLNTELLNCHTASSNDSADYLALNLCQFDSMRHRAKRTDHAFTLYHVVQASLTDVPEYQYPVWVQIPSLTLPVAGHLLADDPNDKTDNYLRQPTPPPTLLLCQSPFSNDTLSDNYTEDEDPPTEDYNESIDNDSANEFSTDSLSGYSSISTDSLPLCYPMPTSAGTSPSPIPVYDFHDTGILAESFSLPQELTNVPSCFSLIPLNVYTGIYDATNHVLHPPTHFSSFIAPHAQSTQHHPVPFMGTYPLLQISNALSKVNFVANKLTIFNIKELKSLAKARMLALRPPFIYYSRSVAYPLYVVRGTTSIRCLYWDFTRLRRLHTGILQLIHGVLTPAQSAECSKELIYVILVDGISTCPPSSAVQSSFK</sequence>
<reference evidence="2 3" key="1">
    <citation type="submission" date="2014-06" db="EMBL/GenBank/DDBJ databases">
        <authorList>
            <consortium name="DOE Joint Genome Institute"/>
            <person name="Kuo A."/>
            <person name="Kohler A."/>
            <person name="Nagy L.G."/>
            <person name="Floudas D."/>
            <person name="Copeland A."/>
            <person name="Barry K.W."/>
            <person name="Cichocki N."/>
            <person name="Veneault-Fourrey C."/>
            <person name="LaButti K."/>
            <person name="Lindquist E.A."/>
            <person name="Lipzen A."/>
            <person name="Lundell T."/>
            <person name="Morin E."/>
            <person name="Murat C."/>
            <person name="Sun H."/>
            <person name="Tunlid A."/>
            <person name="Henrissat B."/>
            <person name="Grigoriev I.V."/>
            <person name="Hibbett D.S."/>
            <person name="Martin F."/>
            <person name="Nordberg H.P."/>
            <person name="Cantor M.N."/>
            <person name="Hua S.X."/>
        </authorList>
    </citation>
    <scope>NUCLEOTIDE SEQUENCE [LARGE SCALE GENOMIC DNA]</scope>
    <source>
        <strain evidence="2 3">ATCC 200175</strain>
    </source>
</reference>
<evidence type="ECO:0000313" key="3">
    <source>
        <dbReference type="Proteomes" id="UP000053647"/>
    </source>
</evidence>
<organism evidence="2 3">
    <name type="scientific">Paxillus involutus ATCC 200175</name>
    <dbReference type="NCBI Taxonomy" id="664439"/>
    <lineage>
        <taxon>Eukaryota</taxon>
        <taxon>Fungi</taxon>
        <taxon>Dikarya</taxon>
        <taxon>Basidiomycota</taxon>
        <taxon>Agaricomycotina</taxon>
        <taxon>Agaricomycetes</taxon>
        <taxon>Agaricomycetidae</taxon>
        <taxon>Boletales</taxon>
        <taxon>Paxilineae</taxon>
        <taxon>Paxillaceae</taxon>
        <taxon>Paxillus</taxon>
    </lineage>
</organism>
<feature type="region of interest" description="Disordered" evidence="1">
    <location>
        <begin position="142"/>
        <end position="178"/>
    </location>
</feature>
<feature type="compositionally biased region" description="Polar residues" evidence="1">
    <location>
        <begin position="164"/>
        <end position="178"/>
    </location>
</feature>
<dbReference type="AlphaFoldDB" id="A0A0C9SYA0"/>